<keyword evidence="2" id="KW-1185">Reference proteome</keyword>
<accession>A0A142JHW8</accession>
<name>A0A142JHW8_9BURK</name>
<protein>
    <recommendedName>
        <fullName evidence="3">HK97 gp10 family phage protein</fullName>
    </recommendedName>
</protein>
<gene>
    <name evidence="1" type="ORF">A2G96_07995</name>
</gene>
<evidence type="ECO:0000313" key="1">
    <source>
        <dbReference type="EMBL" id="AMR77680.1"/>
    </source>
</evidence>
<dbReference type="RefSeq" id="WP_062798364.1">
    <property type="nucleotide sequence ID" value="NZ_CP014844.1"/>
</dbReference>
<proteinExistence type="predicted"/>
<dbReference type="EMBL" id="CP014844">
    <property type="protein sequence ID" value="AMR77680.1"/>
    <property type="molecule type" value="Genomic_DNA"/>
</dbReference>
<reference evidence="1 2" key="1">
    <citation type="submission" date="2016-03" db="EMBL/GenBank/DDBJ databases">
        <title>Complete genome sequence of a novel chlorpyrifos degrading bacterium, Cupriavidus nantongensis sp. X1.</title>
        <authorList>
            <person name="Fang L."/>
        </authorList>
    </citation>
    <scope>NUCLEOTIDE SEQUENCE [LARGE SCALE GENOMIC DNA]</scope>
    <source>
        <strain evidence="1 2">X1</strain>
    </source>
</reference>
<dbReference type="KEGG" id="cnan:A2G96_07995"/>
<dbReference type="STRING" id="1796606.A2G96_07995"/>
<organism evidence="1 2">
    <name type="scientific">Cupriavidus nantongensis</name>
    <dbReference type="NCBI Taxonomy" id="1796606"/>
    <lineage>
        <taxon>Bacteria</taxon>
        <taxon>Pseudomonadati</taxon>
        <taxon>Pseudomonadota</taxon>
        <taxon>Betaproteobacteria</taxon>
        <taxon>Burkholderiales</taxon>
        <taxon>Burkholderiaceae</taxon>
        <taxon>Cupriavidus</taxon>
    </lineage>
</organism>
<sequence length="135" mass="15368">MPANDDFRRKLAAFVQRAKDNQEKVIREVAEDLLQSIQMRSPVDTGRFLGNWFVQESISQQTTEETDPTGQQMLARGKAGIAEFKPGGVLYIVNFLPYAQRLEYGWSSKSPQGMVRVTIAEFDQYLTKHVGELKQ</sequence>
<dbReference type="OrthoDB" id="6650149at2"/>
<dbReference type="Proteomes" id="UP000075238">
    <property type="component" value="Chromosome 1"/>
</dbReference>
<dbReference type="AlphaFoldDB" id="A0A142JHW8"/>
<dbReference type="Pfam" id="PF04883">
    <property type="entry name" value="HK97-gp10_like"/>
    <property type="match status" value="1"/>
</dbReference>
<evidence type="ECO:0008006" key="3">
    <source>
        <dbReference type="Google" id="ProtNLM"/>
    </source>
</evidence>
<evidence type="ECO:0000313" key="2">
    <source>
        <dbReference type="Proteomes" id="UP000075238"/>
    </source>
</evidence>
<dbReference type="InterPro" id="IPR010064">
    <property type="entry name" value="HK97-gp10_tail"/>
</dbReference>